<keyword evidence="4" id="KW-1185">Reference proteome</keyword>
<reference evidence="3" key="1">
    <citation type="journal article" date="2021" name="Mol. Plant Microbe Interact.">
        <title>Complete Genome Sequence of the Plant-Pathogenic Fungus Colletotrichum lupini.</title>
        <authorList>
            <person name="Baroncelli R."/>
            <person name="Pensec F."/>
            <person name="Da Lio D."/>
            <person name="Boufleur T."/>
            <person name="Vicente I."/>
            <person name="Sarrocco S."/>
            <person name="Picot A."/>
            <person name="Baraldi E."/>
            <person name="Sukno S."/>
            <person name="Thon M."/>
            <person name="Le Floch G."/>
        </authorList>
    </citation>
    <scope>NUCLEOTIDE SEQUENCE</scope>
    <source>
        <strain evidence="3">IMI 504893</strain>
    </source>
</reference>
<sequence>MTVLLYLLACGLGIQVGTPSPIPLQVQGSWNPNSSGRRPHQHRNWAPSSSHHYYGRQKDSDQSIVTVCTRRYLDFLHGTSELTKEHFCL</sequence>
<proteinExistence type="predicted"/>
<accession>A0A9Q8T162</accession>
<feature type="signal peptide" evidence="2">
    <location>
        <begin position="1"/>
        <end position="19"/>
    </location>
</feature>
<dbReference type="Proteomes" id="UP000830671">
    <property type="component" value="Chromosome 6"/>
</dbReference>
<evidence type="ECO:0000256" key="1">
    <source>
        <dbReference type="SAM" id="MobiDB-lite"/>
    </source>
</evidence>
<evidence type="ECO:0000313" key="3">
    <source>
        <dbReference type="EMBL" id="UQC87344.1"/>
    </source>
</evidence>
<dbReference type="EMBL" id="CP019478">
    <property type="protein sequence ID" value="UQC87344.1"/>
    <property type="molecule type" value="Genomic_DNA"/>
</dbReference>
<gene>
    <name evidence="3" type="ORF">CLUP02_12848</name>
</gene>
<dbReference type="GeneID" id="73346818"/>
<dbReference type="KEGG" id="clup:CLUP02_12848"/>
<dbReference type="RefSeq" id="XP_049148954.1">
    <property type="nucleotide sequence ID" value="XM_049291808.1"/>
</dbReference>
<feature type="region of interest" description="Disordered" evidence="1">
    <location>
        <begin position="28"/>
        <end position="60"/>
    </location>
</feature>
<feature type="chain" id="PRO_5040415069" description="Secreted protein" evidence="2">
    <location>
        <begin position="20"/>
        <end position="89"/>
    </location>
</feature>
<name>A0A9Q8T162_9PEZI</name>
<evidence type="ECO:0000313" key="4">
    <source>
        <dbReference type="Proteomes" id="UP000830671"/>
    </source>
</evidence>
<evidence type="ECO:0008006" key="5">
    <source>
        <dbReference type="Google" id="ProtNLM"/>
    </source>
</evidence>
<organism evidence="3 4">
    <name type="scientific">Colletotrichum lupini</name>
    <dbReference type="NCBI Taxonomy" id="145971"/>
    <lineage>
        <taxon>Eukaryota</taxon>
        <taxon>Fungi</taxon>
        <taxon>Dikarya</taxon>
        <taxon>Ascomycota</taxon>
        <taxon>Pezizomycotina</taxon>
        <taxon>Sordariomycetes</taxon>
        <taxon>Hypocreomycetidae</taxon>
        <taxon>Glomerellales</taxon>
        <taxon>Glomerellaceae</taxon>
        <taxon>Colletotrichum</taxon>
        <taxon>Colletotrichum acutatum species complex</taxon>
    </lineage>
</organism>
<keyword evidence="2" id="KW-0732">Signal</keyword>
<evidence type="ECO:0000256" key="2">
    <source>
        <dbReference type="SAM" id="SignalP"/>
    </source>
</evidence>
<dbReference type="AlphaFoldDB" id="A0A9Q8T162"/>
<protein>
    <recommendedName>
        <fullName evidence="5">Secreted protein</fullName>
    </recommendedName>
</protein>